<dbReference type="GO" id="GO:0000428">
    <property type="term" value="C:DNA-directed RNA polymerase complex"/>
    <property type="evidence" value="ECO:0007669"/>
    <property type="project" value="UniProtKB-KW"/>
</dbReference>
<keyword evidence="11" id="KW-0934">Plastid</keyword>
<dbReference type="EC" id="2.7.7.6" evidence="3"/>
<keyword evidence="11" id="KW-0150">Chloroplast</keyword>
<comment type="catalytic activity">
    <reaction evidence="9">
        <text>RNA(n) + a ribonucleoside 5'-triphosphate = RNA(n+1) + diphosphate</text>
        <dbReference type="Rhea" id="RHEA:21248"/>
        <dbReference type="Rhea" id="RHEA-COMP:14527"/>
        <dbReference type="Rhea" id="RHEA-COMP:17342"/>
        <dbReference type="ChEBI" id="CHEBI:33019"/>
        <dbReference type="ChEBI" id="CHEBI:61557"/>
        <dbReference type="ChEBI" id="CHEBI:140395"/>
        <dbReference type="EC" id="2.7.7.6"/>
    </reaction>
</comment>
<keyword evidence="7" id="KW-0804">Transcription</keyword>
<dbReference type="InterPro" id="IPR036603">
    <property type="entry name" value="RBP11-like"/>
</dbReference>
<dbReference type="InterPro" id="IPR011260">
    <property type="entry name" value="RNAP_asu_C"/>
</dbReference>
<dbReference type="InterPro" id="IPR011262">
    <property type="entry name" value="DNA-dir_RNA_pol_insert"/>
</dbReference>
<dbReference type="GO" id="GO:0006351">
    <property type="term" value="P:DNA-templated transcription"/>
    <property type="evidence" value="ECO:0007669"/>
    <property type="project" value="InterPro"/>
</dbReference>
<comment type="function">
    <text evidence="1">DNA-dependent RNA polymerase catalyzes the transcription of DNA into RNA using the four ribonucleoside triphosphates as substrates.</text>
</comment>
<dbReference type="InterPro" id="IPR036643">
    <property type="entry name" value="RNApol_insert_sf"/>
</dbReference>
<dbReference type="GO" id="GO:0003899">
    <property type="term" value="F:DNA-directed RNA polymerase activity"/>
    <property type="evidence" value="ECO:0007669"/>
    <property type="project" value="UniProtKB-EC"/>
</dbReference>
<dbReference type="GO" id="GO:0003677">
    <property type="term" value="F:DNA binding"/>
    <property type="evidence" value="ECO:0007669"/>
    <property type="project" value="InterPro"/>
</dbReference>
<evidence type="ECO:0000256" key="6">
    <source>
        <dbReference type="ARBA" id="ARBA00022695"/>
    </source>
</evidence>
<evidence type="ECO:0000256" key="1">
    <source>
        <dbReference type="ARBA" id="ARBA00004026"/>
    </source>
</evidence>
<organism evidence="11">
    <name type="scientific">Chlamydomonas nivalis</name>
    <dbReference type="NCBI Taxonomy" id="47906"/>
    <lineage>
        <taxon>Eukaryota</taxon>
        <taxon>Viridiplantae</taxon>
        <taxon>Chlorophyta</taxon>
        <taxon>core chlorophytes</taxon>
        <taxon>Chlorophyceae</taxon>
        <taxon>CS clade</taxon>
        <taxon>Chlamydomonadales</taxon>
        <taxon>Chlamydomonadaceae</taxon>
        <taxon>Chlamydomonas</taxon>
    </lineage>
</organism>
<dbReference type="SMART" id="SM00662">
    <property type="entry name" value="RPOLD"/>
    <property type="match status" value="1"/>
</dbReference>
<geneLocation type="chloroplast" evidence="11"/>
<keyword evidence="4" id="KW-0240">DNA-directed RNA polymerase</keyword>
<evidence type="ECO:0000256" key="7">
    <source>
        <dbReference type="ARBA" id="ARBA00023163"/>
    </source>
</evidence>
<evidence type="ECO:0000256" key="8">
    <source>
        <dbReference type="ARBA" id="ARBA00031776"/>
    </source>
</evidence>
<evidence type="ECO:0000256" key="9">
    <source>
        <dbReference type="ARBA" id="ARBA00048552"/>
    </source>
</evidence>
<dbReference type="SUPFAM" id="SSF56553">
    <property type="entry name" value="Insert subdomain of RNA polymerase alpha subunit"/>
    <property type="match status" value="1"/>
</dbReference>
<dbReference type="SUPFAM" id="SSF47789">
    <property type="entry name" value="C-terminal domain of RNA polymerase alpha subunit"/>
    <property type="match status" value="1"/>
</dbReference>
<sequence length="1565" mass="176097">MIKFVKNDFFIYCKEARIESHRSFYGSFSLGPFEAGQSITIANALRRTLLSELKGLAITSAEIEGAFHEYATLPGVRDSILDILLNLKDIVLKSINYGNKKKGTSYTATFKNEQRGYLKSRGPGIVTASDLKLPPGIQCVDPDQYIATLSEEGILNIKFNINEGASAYGTHESSSFNKQKASAVGGTWDPSAASIEGSFGGQQQASSKGLEQEAPFLFENGKGGQSPYYGFTASVTPPLLPAYVAGQNLPSVFPTVPVDRKTSKKALLIKANQVPPKYASHTKDGLTKTLNKLFFSPRPSLLSSNFRSASLKTLAMHPSTSTFVAFGYQARMGNKINPWVNLKVLRTLEVKGTGVSLFSPPSLLRFLRKGGRTPYYLLSFPSLLRFRKKGGTGSSYGPRDGMRWDKEQTQQKKKGLWPWLSQPSLCSFPSYAPSYAYRIYTPASFQQREMGKDQRHEVKRIGATKREGKQATLEQKKISFSTQSFGSIKRLWLKKIKAIQASYVHKINRKKNAFSLNKINKTVLKELGYLIKKKNSDLKNKIPYNEAIIALSTPLVIDPVFMPVNKVNYIIEINEQSVIAKDSLGNVNNNIGNNPINFPFQVISKINKIHQVSFPFSKANRATLRPFPLPPPTNFSYTNPMDAFGGKDVKQSTGSRGPSPIHLWCMPLAYTNLLTHQSIKHAINPGSLKLRLNKYASNSIINNTFFSIKKKQAWQIEPKTLLKKSHIVFFKASFLRTFSTNYAFNLSKLTNQIPFWRSKYRIKTGVLKNKNENKKKFLKPSKFGTASLIMLGAPTPSTKGVSVTKVSSSSRTSNLSSAWSCLFHSHPLFSSKDSKLRLEKATVSYTNRKTSSNSIVFFKPFIALRSAVWPLSISATKINYMIALKKFSYFYGAPKTFKQSLKLFNVIEKSLYGATIALANLRLHSFHVHQRWKGEGPLHQRWKRSSVRLPMDRGLYLQHSSYSSSFPPTLRTHPPKVELVDVLLRKRAGDGWEKNATAPNLEDKNKLLGPNFYIRGPKKTNRKFSRGTLLSNYPQIKFPLSGIQTSLKNNIILEIWTNGSIHPRQALYDACKNLLSIFSKLEKARFTRAIFQSEKTYEKLGFSLISSETTAMAQNPQPWWKSNLIKQSLIKNEWQTSNGSLPFSVVNKLNQTRFLRLWGKTYNNNTYSHSQKMLPSNPLNKRISLGTKQCYAYTSTKGVLRRGVWDGVGECYAPIHPKTKGRVPSTREVNSYSSTPLEIAGYPNVFNKKNTNKEMAFKHNSTVHPSYAHQRWMEGAPTSSIPLTSKVRIKGIFHMPFLKGLRSNPFLTLKLPIPFLATAALIKGVDPKQEEGSSRRKERAEPLINESKFSFVPIWGVMFNKNKQFFLAMPKNHQIAFFQNQTRKKNFLMQSIAIKGCYKNGFYLSKLANTKANAKASFTPVSLNNLAVNTSKSTNALKANQVPLWLEAKMNQVLGASYGAPEKGPLIIENLKKIDVFLKQKQINWNIKMSLTDYNLLKTKPDFVDIGKLNISLRPYTCLKRANINTLGELLKKSKEELLALKNFGKQSLKELEENLKQLGLSLRS</sequence>
<keyword evidence="6" id="KW-0548">Nucleotidyltransferase</keyword>
<dbReference type="Gene3D" id="1.10.150.20">
    <property type="entry name" value="5' to 3' exonuclease, C-terminal subdomain"/>
    <property type="match status" value="1"/>
</dbReference>
<dbReference type="Pfam" id="PF03118">
    <property type="entry name" value="RNA_pol_A_CTD"/>
    <property type="match status" value="1"/>
</dbReference>
<name>A0A0S2IBA8_9CHLO</name>
<accession>A0A0S2IBA8</accession>
<proteinExistence type="inferred from homology"/>
<evidence type="ECO:0000256" key="3">
    <source>
        <dbReference type="ARBA" id="ARBA00012418"/>
    </source>
</evidence>
<evidence type="ECO:0000256" key="2">
    <source>
        <dbReference type="ARBA" id="ARBA00007123"/>
    </source>
</evidence>
<dbReference type="EMBL" id="KT624635">
    <property type="protein sequence ID" value="ALO20846.1"/>
    <property type="molecule type" value="Genomic_DNA"/>
</dbReference>
<protein>
    <recommendedName>
        <fullName evidence="3">DNA-directed RNA polymerase</fullName>
        <ecNumber evidence="3">2.7.7.6</ecNumber>
    </recommendedName>
    <alternativeName>
        <fullName evidence="8">Plastid-encoded RNA polymerase subunit alpha</fullName>
    </alternativeName>
</protein>
<evidence type="ECO:0000256" key="4">
    <source>
        <dbReference type="ARBA" id="ARBA00022478"/>
    </source>
</evidence>
<evidence type="ECO:0000256" key="5">
    <source>
        <dbReference type="ARBA" id="ARBA00022679"/>
    </source>
</evidence>
<dbReference type="SUPFAM" id="SSF55257">
    <property type="entry name" value="RBP11-like subunits of RNA polymerase"/>
    <property type="match status" value="2"/>
</dbReference>
<dbReference type="Gene3D" id="2.170.120.12">
    <property type="entry name" value="DNA-directed RNA polymerase, insert domain"/>
    <property type="match status" value="1"/>
</dbReference>
<comment type="similarity">
    <text evidence="2">Belongs to the RNA polymerase alpha chain family.</text>
</comment>
<dbReference type="Pfam" id="PF01193">
    <property type="entry name" value="RNA_pol_L"/>
    <property type="match status" value="1"/>
</dbReference>
<dbReference type="InterPro" id="IPR011263">
    <property type="entry name" value="DNA-dir_RNA_pol_RpoA/D/Rpb3"/>
</dbReference>
<dbReference type="GO" id="GO:0005737">
    <property type="term" value="C:cytoplasm"/>
    <property type="evidence" value="ECO:0007669"/>
    <property type="project" value="UniProtKB-ARBA"/>
</dbReference>
<dbReference type="GO" id="GO:0046983">
    <property type="term" value="F:protein dimerization activity"/>
    <property type="evidence" value="ECO:0007669"/>
    <property type="project" value="InterPro"/>
</dbReference>
<feature type="domain" description="DNA-directed RNA polymerase RpoA/D/Rpb3-type" evidence="10">
    <location>
        <begin position="25"/>
        <end position="220"/>
    </location>
</feature>
<dbReference type="Gene3D" id="3.30.1360.10">
    <property type="entry name" value="RNA polymerase, RBP11-like subunit"/>
    <property type="match status" value="2"/>
</dbReference>
<gene>
    <name evidence="11" type="primary">rpoA</name>
</gene>
<evidence type="ECO:0000313" key="11">
    <source>
        <dbReference type="EMBL" id="ALO20846.1"/>
    </source>
</evidence>
<dbReference type="CDD" id="cd06928">
    <property type="entry name" value="RNAP_alpha_NTD"/>
    <property type="match status" value="1"/>
</dbReference>
<evidence type="ECO:0000259" key="10">
    <source>
        <dbReference type="SMART" id="SM00662"/>
    </source>
</evidence>
<dbReference type="Pfam" id="PF01000">
    <property type="entry name" value="RNA_pol_A_bac"/>
    <property type="match status" value="1"/>
</dbReference>
<reference evidence="11" key="1">
    <citation type="journal article" date="2015" name="BMC Evol. Biol.">
        <title>Chloroplast phylogenomic analysis of chlorophyte green algae identifies a novel lineage sister to the Sphaeropleales (Chlorophyceae).</title>
        <authorList>
            <person name="Lemieux C."/>
            <person name="Vincent A.T."/>
            <person name="Labarre A."/>
            <person name="Otis C."/>
            <person name="Turmel M."/>
        </authorList>
    </citation>
    <scope>NUCLEOTIDE SEQUENCE</scope>
</reference>
<keyword evidence="5" id="KW-0808">Transferase</keyword>